<gene>
    <name evidence="6" type="ORF">MAE02_41120</name>
</gene>
<feature type="repeat" description="TPR" evidence="4">
    <location>
        <begin position="431"/>
        <end position="464"/>
    </location>
</feature>
<keyword evidence="6" id="KW-0675">Receptor</keyword>
<accession>A0A512BWT6</accession>
<dbReference type="InterPro" id="IPR011990">
    <property type="entry name" value="TPR-like_helical_dom_sf"/>
</dbReference>
<evidence type="ECO:0000256" key="3">
    <source>
        <dbReference type="ARBA" id="ARBA00023237"/>
    </source>
</evidence>
<reference evidence="6 7" key="1">
    <citation type="submission" date="2019-07" db="EMBL/GenBank/DDBJ databases">
        <title>Whole genome shotgun sequence of Microvirga aerophila NBRC 106136.</title>
        <authorList>
            <person name="Hosoyama A."/>
            <person name="Uohara A."/>
            <person name="Ohji S."/>
            <person name="Ichikawa N."/>
        </authorList>
    </citation>
    <scope>NUCLEOTIDE SEQUENCE [LARGE SCALE GENOMIC DNA]</scope>
    <source>
        <strain evidence="6 7">NBRC 106136</strain>
    </source>
</reference>
<dbReference type="Pfam" id="PF04773">
    <property type="entry name" value="FecR"/>
    <property type="match status" value="1"/>
</dbReference>
<keyword evidence="7" id="KW-1185">Reference proteome</keyword>
<dbReference type="Gene3D" id="1.25.40.10">
    <property type="entry name" value="Tetratricopeptide repeat domain"/>
    <property type="match status" value="2"/>
</dbReference>
<evidence type="ECO:0000259" key="5">
    <source>
        <dbReference type="Pfam" id="PF04773"/>
    </source>
</evidence>
<keyword evidence="4" id="KW-0802">TPR repeat</keyword>
<evidence type="ECO:0000313" key="7">
    <source>
        <dbReference type="Proteomes" id="UP000321085"/>
    </source>
</evidence>
<keyword evidence="2" id="KW-0472">Membrane</keyword>
<evidence type="ECO:0000313" key="6">
    <source>
        <dbReference type="EMBL" id="GEO16416.1"/>
    </source>
</evidence>
<dbReference type="Gene3D" id="2.40.170.20">
    <property type="entry name" value="TonB-dependent receptor, beta-barrel domain"/>
    <property type="match status" value="1"/>
</dbReference>
<dbReference type="InterPro" id="IPR019734">
    <property type="entry name" value="TPR_rpt"/>
</dbReference>
<name>A0A512BWT6_9HYPH</name>
<proteinExistence type="predicted"/>
<dbReference type="SMART" id="SM00028">
    <property type="entry name" value="TPR"/>
    <property type="match status" value="4"/>
</dbReference>
<dbReference type="PANTHER" id="PTHR38731">
    <property type="entry name" value="LIPL45-RELATED LIPOPROTEIN-RELATED"/>
    <property type="match status" value="1"/>
</dbReference>
<dbReference type="InterPro" id="IPR036942">
    <property type="entry name" value="Beta-barrel_TonB_sf"/>
</dbReference>
<dbReference type="Pfam" id="PF13432">
    <property type="entry name" value="TPR_16"/>
    <property type="match status" value="2"/>
</dbReference>
<sequence length="1187" mass="127589">MSLAEARAQSPVPRVTPAAGSIVAAKGGEELRFVREGDWRTAALKQDLLGGDTLRTNAIGNLAILFSDQTQIRVGRNSVLTVNGVSSGQTNTQLELQAGNVWARASRGGPGVDVKTPAAVAAIRGTDWSLSVDASGRTSLIVLEGVVELSNPQGSVTVRQGEGAVAAIGQAPTKFVLVSPNDREQMLFYLTLRDGVMWLPATSLRGSARSAERARIEAIPPEARRGEDWLSRAEVALVLDGRKVAAAALAEARRHPLNAQQRARADLVEGLMAGAERRWTDAAALFARAECGVDRSRRVTAAYGRYIAASLADPKRALAEPKFGQDSPEAAMARAFVTGFKQDLTAAAEVAAAAEKRFPHDTRLAIFSAQLSLALNRRAEMRASVDRVRAVDPNDHLVLAMSGRIKADVDSDRMGALADLRQAAATAPGDSDVWNEIGMLQAELEAPIESEAAFRRAIEMDPENPIAYGNLAIILLDQSRMEEARALIDKALDLDPDFHVAYIARGRYLLQKGDMAGAIESILAGSAANPAYSNGLVAAAIAYYQNGEVELAEQAIDNADRLDPNDPVVAVLRTAMAIDQYKADDAVRFARESIKRSRSRGGDYAGLSATRQSGSYPADAYRFVGLHEWGRFYGDRTFDPFAASSYFDQAASARPNVLATAPTLSSVETGSDPGLPAFNLVVQGLMLDPLAVGGRIGRIDLLRRPFIDTEFGGSLISRDGELGWRSDVAVHGFSNEPIPTSFALTAGRLRADALYSYERERLDNASLFIGAAPSAADRLLLFGTFASSEPGTLTLSGPLNFYSAAREATEYQLGAGWSHTFGFHNVLTAAAFTAHSDDTIDDDSIGLDATLTPFELVRRRKTRGDATVFALNHMIGLGGVTFRYGAETFIGDSNARATGQLNGVDVPPEITDVSYDGGRLYVDAFWRPNDWFEAQAGLEGTSFGLDGLPSDSHLLPRAGIGLSPFEGQWLRAAYRSDVFLPATTTLSPLTTVGLLPNVLPLAVGGIVDTLALRWDAEWSPHFFTSVEYQRQDVQSVSLPIPEAFDPIAIDKARFERLSATANLWLGHGIGVFGTVGVSPTEIRAGNVYGEAVPFVAERFARAGITFVHPSRLKFTLAETFLGDITGDLTGLPLQDYWTTDASLTWETPDRRLLLGLTVLNLFDEEFDLSVGIPGPSRTVAASLKARF</sequence>
<dbReference type="AlphaFoldDB" id="A0A512BWT6"/>
<evidence type="ECO:0000256" key="1">
    <source>
        <dbReference type="ARBA" id="ARBA00004442"/>
    </source>
</evidence>
<evidence type="ECO:0000256" key="4">
    <source>
        <dbReference type="PROSITE-ProRule" id="PRU00339"/>
    </source>
</evidence>
<dbReference type="Proteomes" id="UP000321085">
    <property type="component" value="Unassembled WGS sequence"/>
</dbReference>
<dbReference type="Gene3D" id="2.60.120.1440">
    <property type="match status" value="1"/>
</dbReference>
<feature type="domain" description="FecR protein" evidence="5">
    <location>
        <begin position="52"/>
        <end position="148"/>
    </location>
</feature>
<comment type="caution">
    <text evidence="6">The sequence shown here is derived from an EMBL/GenBank/DDBJ whole genome shotgun (WGS) entry which is preliminary data.</text>
</comment>
<dbReference type="EMBL" id="BJYU01000064">
    <property type="protein sequence ID" value="GEO16416.1"/>
    <property type="molecule type" value="Genomic_DNA"/>
</dbReference>
<keyword evidence="3" id="KW-0998">Cell outer membrane</keyword>
<dbReference type="PROSITE" id="PS50005">
    <property type="entry name" value="TPR"/>
    <property type="match status" value="2"/>
</dbReference>
<protein>
    <submittedName>
        <fullName evidence="6">TonB-dependent receptor</fullName>
    </submittedName>
</protein>
<evidence type="ECO:0000256" key="2">
    <source>
        <dbReference type="ARBA" id="ARBA00023136"/>
    </source>
</evidence>
<feature type="repeat" description="TPR" evidence="4">
    <location>
        <begin position="465"/>
        <end position="498"/>
    </location>
</feature>
<dbReference type="SUPFAM" id="SSF48452">
    <property type="entry name" value="TPR-like"/>
    <property type="match status" value="2"/>
</dbReference>
<dbReference type="GO" id="GO:0009279">
    <property type="term" value="C:cell outer membrane"/>
    <property type="evidence" value="ECO:0007669"/>
    <property type="project" value="UniProtKB-SubCell"/>
</dbReference>
<organism evidence="6 7">
    <name type="scientific">Microvirga aerophila</name>
    <dbReference type="NCBI Taxonomy" id="670291"/>
    <lineage>
        <taxon>Bacteria</taxon>
        <taxon>Pseudomonadati</taxon>
        <taxon>Pseudomonadota</taxon>
        <taxon>Alphaproteobacteria</taxon>
        <taxon>Hyphomicrobiales</taxon>
        <taxon>Methylobacteriaceae</taxon>
        <taxon>Microvirga</taxon>
    </lineage>
</organism>
<dbReference type="SUPFAM" id="SSF56935">
    <property type="entry name" value="Porins"/>
    <property type="match status" value="1"/>
</dbReference>
<comment type="subcellular location">
    <subcellularLocation>
        <location evidence="1">Cell outer membrane</location>
    </subcellularLocation>
</comment>
<dbReference type="InterPro" id="IPR006860">
    <property type="entry name" value="FecR"/>
</dbReference>